<dbReference type="EMBL" id="MJMH01000173">
    <property type="protein sequence ID" value="OLQ91439.1"/>
    <property type="molecule type" value="Genomic_DNA"/>
</dbReference>
<feature type="domain" description="Viral coat protein P2 N-terminal" evidence="1">
    <location>
        <begin position="36"/>
        <end position="159"/>
    </location>
</feature>
<evidence type="ECO:0000259" key="2">
    <source>
        <dbReference type="Pfam" id="PF25513"/>
    </source>
</evidence>
<evidence type="ECO:0000313" key="3">
    <source>
        <dbReference type="EMBL" id="OLQ91439.1"/>
    </source>
</evidence>
<dbReference type="Proteomes" id="UP000186039">
    <property type="component" value="Unassembled WGS sequence"/>
</dbReference>
<sequence length="298" mass="33706">MAVTAAQQAAYISVVKGPFNVRPIELDPFRSGSPFSKHAILDIKDLYAFASLEVQTDLPIERLGRVSFERNGKEFIGIDAIWFHKNDTKKNLPVMAKGVANATKTRLVIPFADETLRTLAGIRRGELVHLEGELLTLKVAVKSKEEGDPDFPEFSAKARVVDYQPERFFQQRYTQTSITQTQTGEQAHEFPLVGANVRLRSMLLETQNDDITHIAIRRDNEIIWESSVEDLKFEMARFGDMKAPAKGVWLPFVETGFANEQAFIPVARNSLKLLITKRTPGEIDVYNDFIEIEQLPQL</sequence>
<name>A0ABX3FF77_9VIBR</name>
<dbReference type="InterPro" id="IPR041377">
    <property type="entry name" value="P2_N"/>
</dbReference>
<keyword evidence="4" id="KW-1185">Reference proteome</keyword>
<proteinExistence type="predicted"/>
<protein>
    <recommendedName>
        <fullName evidence="5">Viral coat protein P2 N-terminal domain-containing protein</fullName>
    </recommendedName>
</protein>
<reference evidence="3 4" key="1">
    <citation type="submission" date="2016-09" db="EMBL/GenBank/DDBJ databases">
        <title>Genomic Taxonomy of the Vibrionaceae.</title>
        <authorList>
            <person name="Gonzalez-Castillo A."/>
            <person name="Gomez-Gil B."/>
            <person name="Enciso-Ibarra K."/>
        </authorList>
    </citation>
    <scope>NUCLEOTIDE SEQUENCE [LARGE SCALE GENOMIC DNA]</scope>
    <source>
        <strain evidence="3 4">CAIM 1902</strain>
    </source>
</reference>
<evidence type="ECO:0000259" key="1">
    <source>
        <dbReference type="Pfam" id="PF18628"/>
    </source>
</evidence>
<evidence type="ECO:0008006" key="5">
    <source>
        <dbReference type="Google" id="ProtNLM"/>
    </source>
</evidence>
<dbReference type="Pfam" id="PF18628">
    <property type="entry name" value="P2_N"/>
    <property type="match status" value="1"/>
</dbReference>
<accession>A0ABX3FF77</accession>
<dbReference type="InterPro" id="IPR057915">
    <property type="entry name" value="P2_C"/>
</dbReference>
<dbReference type="RefSeq" id="WP_075715175.1">
    <property type="nucleotide sequence ID" value="NZ_AP019655.1"/>
</dbReference>
<gene>
    <name evidence="3" type="ORF">BIY20_01115</name>
</gene>
<comment type="caution">
    <text evidence="3">The sequence shown here is derived from an EMBL/GenBank/DDBJ whole genome shotgun (WGS) entry which is preliminary data.</text>
</comment>
<feature type="domain" description="Viral coat protein P2 C-terminal" evidence="2">
    <location>
        <begin position="171"/>
        <end position="291"/>
    </location>
</feature>
<dbReference type="Pfam" id="PF25513">
    <property type="entry name" value="P2_C"/>
    <property type="match status" value="1"/>
</dbReference>
<evidence type="ECO:0000313" key="4">
    <source>
        <dbReference type="Proteomes" id="UP000186039"/>
    </source>
</evidence>
<organism evidence="3 4">
    <name type="scientific">Vibrio panuliri</name>
    <dbReference type="NCBI Taxonomy" id="1381081"/>
    <lineage>
        <taxon>Bacteria</taxon>
        <taxon>Pseudomonadati</taxon>
        <taxon>Pseudomonadota</taxon>
        <taxon>Gammaproteobacteria</taxon>
        <taxon>Vibrionales</taxon>
        <taxon>Vibrionaceae</taxon>
        <taxon>Vibrio</taxon>
    </lineage>
</organism>